<evidence type="ECO:0000313" key="2">
    <source>
        <dbReference type="Proteomes" id="UP000030428"/>
    </source>
</evidence>
<protein>
    <submittedName>
        <fullName evidence="1">Uncharacterized protein</fullName>
    </submittedName>
</protein>
<reference evidence="1 2" key="1">
    <citation type="journal article" date="2016" name="Front. Microbiol.">
        <title>Single-Cell (Meta-)Genomics of a Dimorphic Candidatus Thiomargarita nelsonii Reveals Genomic Plasticity.</title>
        <authorList>
            <person name="Flood B.E."/>
            <person name="Fliss P."/>
            <person name="Jones D.S."/>
            <person name="Dick G.J."/>
            <person name="Jain S."/>
            <person name="Kaster A.K."/>
            <person name="Winkel M."/>
            <person name="Mussmann M."/>
            <person name="Bailey J."/>
        </authorList>
    </citation>
    <scope>NUCLEOTIDE SEQUENCE [LARGE SCALE GENOMIC DNA]</scope>
    <source>
        <strain evidence="1">Hydrate Ridge</strain>
    </source>
</reference>
<organism evidence="1 2">
    <name type="scientific">Candidatus Thiomargarita nelsonii</name>
    <dbReference type="NCBI Taxonomy" id="1003181"/>
    <lineage>
        <taxon>Bacteria</taxon>
        <taxon>Pseudomonadati</taxon>
        <taxon>Pseudomonadota</taxon>
        <taxon>Gammaproteobacteria</taxon>
        <taxon>Thiotrichales</taxon>
        <taxon>Thiotrichaceae</taxon>
        <taxon>Thiomargarita</taxon>
    </lineage>
</organism>
<sequence length="258" mass="29184">MRLLRPLVRILLRNGIPFGTFMELAKWIYVDVAAKEFGIAHKKQTDSRISVITGLSRKEVKNVRQMTEPNDGGAVERYNRAARVISGWVRDRTFQDGWGKPALLPAEGEGATFSQLVKIYSGDVPARAILDELLRVTAVERLKDGRLRLLERAYIPCTEESDKLSILGTDVGLLIATIDHNLVCEVPEEAFFQRKVAYDNLPVEAIPELRKLTEEHAQALLEYLDRWLAEQDRDFNPKVSGTGRKQAGVGIYFFEEDV</sequence>
<dbReference type="EMBL" id="JSZA02000115">
    <property type="protein sequence ID" value="KHD05987.1"/>
    <property type="molecule type" value="Genomic_DNA"/>
</dbReference>
<proteinExistence type="predicted"/>
<dbReference type="AlphaFoldDB" id="A0A0A6P6E6"/>
<keyword evidence="2" id="KW-1185">Reference proteome</keyword>
<dbReference type="InterPro" id="IPR045445">
    <property type="entry name" value="DUF6502"/>
</dbReference>
<gene>
    <name evidence="1" type="ORF">PN36_23520</name>
</gene>
<name>A0A0A6P6E6_9GAMM</name>
<dbReference type="Pfam" id="PF20112">
    <property type="entry name" value="DUF6502"/>
    <property type="match status" value="1"/>
</dbReference>
<comment type="caution">
    <text evidence="1">The sequence shown here is derived from an EMBL/GenBank/DDBJ whole genome shotgun (WGS) entry which is preliminary data.</text>
</comment>
<accession>A0A0A6P6E6</accession>
<dbReference type="Proteomes" id="UP000030428">
    <property type="component" value="Unassembled WGS sequence"/>
</dbReference>
<evidence type="ECO:0000313" key="1">
    <source>
        <dbReference type="EMBL" id="KHD05987.1"/>
    </source>
</evidence>